<evidence type="ECO:0008006" key="13">
    <source>
        <dbReference type="Google" id="ProtNLM"/>
    </source>
</evidence>
<protein>
    <recommendedName>
        <fullName evidence="13">Tyrosyl-DNA phosphodiesterase-domain-containing protein</fullName>
    </recommendedName>
</protein>
<reference evidence="11 12" key="1">
    <citation type="journal article" date="2018" name="New Phytol.">
        <title>Phylogenomics of Endogonaceae and evolution of mycorrhizas within Mucoromycota.</title>
        <authorList>
            <person name="Chang Y."/>
            <person name="Desiro A."/>
            <person name="Na H."/>
            <person name="Sandor L."/>
            <person name="Lipzen A."/>
            <person name="Clum A."/>
            <person name="Barry K."/>
            <person name="Grigoriev I.V."/>
            <person name="Martin F.M."/>
            <person name="Stajich J.E."/>
            <person name="Smith M.E."/>
            <person name="Bonito G."/>
            <person name="Spatafora J.W."/>
        </authorList>
    </citation>
    <scope>NUCLEOTIDE SEQUENCE [LARGE SCALE GENOMIC DNA]</scope>
    <source>
        <strain evidence="11 12">AD002</strain>
    </source>
</reference>
<dbReference type="GO" id="GO:0003690">
    <property type="term" value="F:double-stranded DNA binding"/>
    <property type="evidence" value="ECO:0007669"/>
    <property type="project" value="TreeGrafter"/>
</dbReference>
<dbReference type="EMBL" id="RBNJ01000682">
    <property type="protein sequence ID" value="RUS34183.1"/>
    <property type="molecule type" value="Genomic_DNA"/>
</dbReference>
<dbReference type="PANTHER" id="PTHR12415:SF0">
    <property type="entry name" value="TYROSYL-DNA PHOSPHODIESTERASE 1"/>
    <property type="match status" value="1"/>
</dbReference>
<dbReference type="SUPFAM" id="SSF56024">
    <property type="entry name" value="Phospholipase D/nuclease"/>
    <property type="match status" value="1"/>
</dbReference>
<keyword evidence="3" id="KW-0540">Nuclease</keyword>
<dbReference type="GO" id="GO:0003697">
    <property type="term" value="F:single-stranded DNA binding"/>
    <property type="evidence" value="ECO:0007669"/>
    <property type="project" value="TreeGrafter"/>
</dbReference>
<evidence type="ECO:0000256" key="2">
    <source>
        <dbReference type="ARBA" id="ARBA00010205"/>
    </source>
</evidence>
<keyword evidence="7" id="KW-0234">DNA repair</keyword>
<keyword evidence="6" id="KW-0269">Exonuclease</keyword>
<keyword evidence="4" id="KW-0227">DNA damage</keyword>
<evidence type="ECO:0000313" key="12">
    <source>
        <dbReference type="Proteomes" id="UP000274822"/>
    </source>
</evidence>
<keyword evidence="8" id="KW-0539">Nucleus</keyword>
<evidence type="ECO:0000256" key="8">
    <source>
        <dbReference type="ARBA" id="ARBA00023242"/>
    </source>
</evidence>
<evidence type="ECO:0000256" key="7">
    <source>
        <dbReference type="ARBA" id="ARBA00023204"/>
    </source>
</evidence>
<evidence type="ECO:0000313" key="11">
    <source>
        <dbReference type="EMBL" id="RUS34183.1"/>
    </source>
</evidence>
<name>A0A433QWJ1_9FUNG</name>
<dbReference type="Proteomes" id="UP000274822">
    <property type="component" value="Unassembled WGS sequence"/>
</dbReference>
<gene>
    <name evidence="11" type="ORF">BC938DRAFT_482062</name>
</gene>
<dbReference type="GO" id="GO:0004527">
    <property type="term" value="F:exonuclease activity"/>
    <property type="evidence" value="ECO:0007669"/>
    <property type="project" value="UniProtKB-KW"/>
</dbReference>
<dbReference type="GO" id="GO:0017005">
    <property type="term" value="F:3'-tyrosyl-DNA phosphodiesterase activity"/>
    <property type="evidence" value="ECO:0007669"/>
    <property type="project" value="TreeGrafter"/>
</dbReference>
<comment type="caution">
    <text evidence="11">The sequence shown here is derived from an EMBL/GenBank/DDBJ whole genome shotgun (WGS) entry which is preliminary data.</text>
</comment>
<evidence type="ECO:0000256" key="3">
    <source>
        <dbReference type="ARBA" id="ARBA00022722"/>
    </source>
</evidence>
<evidence type="ECO:0000256" key="4">
    <source>
        <dbReference type="ARBA" id="ARBA00022763"/>
    </source>
</evidence>
<dbReference type="PANTHER" id="PTHR12415">
    <property type="entry name" value="TYROSYL-DNA PHOSPHODIESTERASE 1"/>
    <property type="match status" value="1"/>
</dbReference>
<proteinExistence type="inferred from homology"/>
<sequence>MSASFITQSRHVRVPLVLGILIFAEMDQRPSRKRAKHDHQTPYSDEEVSHSPPALSANLRTGITSSATLGTSPNYKYADSNIKLTGIQDLPTSENVDTVTITSILGYGDLKEMVQLNYHVDLDWLMSKLPPEKANSLPTTVVHGWRQDEAHIIKAMLLFYNDDTMRVVIHTANLVSSDWRNKTQAVYTSPVLHKKRSPQLSSSPAEMSMFEKDLTDYFKAYGHQLSRFCELFKDYDFSECKVCV</sequence>
<evidence type="ECO:0000256" key="9">
    <source>
        <dbReference type="PIRSR" id="PIRSR610347-2"/>
    </source>
</evidence>
<feature type="region of interest" description="Disordered" evidence="10">
    <location>
        <begin position="31"/>
        <end position="57"/>
    </location>
</feature>
<dbReference type="AlphaFoldDB" id="A0A433QWJ1"/>
<dbReference type="Gene3D" id="3.30.870.10">
    <property type="entry name" value="Endonuclease Chain A"/>
    <property type="match status" value="2"/>
</dbReference>
<keyword evidence="5" id="KW-0378">Hydrolase</keyword>
<keyword evidence="12" id="KW-1185">Reference proteome</keyword>
<dbReference type="GO" id="GO:0006281">
    <property type="term" value="P:DNA repair"/>
    <property type="evidence" value="ECO:0007669"/>
    <property type="project" value="UniProtKB-KW"/>
</dbReference>
<organism evidence="11 12">
    <name type="scientific">Jimgerdemannia flammicorona</name>
    <dbReference type="NCBI Taxonomy" id="994334"/>
    <lineage>
        <taxon>Eukaryota</taxon>
        <taxon>Fungi</taxon>
        <taxon>Fungi incertae sedis</taxon>
        <taxon>Mucoromycota</taxon>
        <taxon>Mucoromycotina</taxon>
        <taxon>Endogonomycetes</taxon>
        <taxon>Endogonales</taxon>
        <taxon>Endogonaceae</taxon>
        <taxon>Jimgerdemannia</taxon>
    </lineage>
</organism>
<comment type="subcellular location">
    <subcellularLocation>
        <location evidence="1">Nucleus</location>
    </subcellularLocation>
</comment>
<dbReference type="Pfam" id="PF06087">
    <property type="entry name" value="Tyr-DNA_phospho"/>
    <property type="match status" value="2"/>
</dbReference>
<dbReference type="GO" id="GO:0005634">
    <property type="term" value="C:nucleus"/>
    <property type="evidence" value="ECO:0007669"/>
    <property type="project" value="UniProtKB-SubCell"/>
</dbReference>
<evidence type="ECO:0000256" key="6">
    <source>
        <dbReference type="ARBA" id="ARBA00022839"/>
    </source>
</evidence>
<accession>A0A433QWJ1</accession>
<feature type="binding site" evidence="9">
    <location>
        <position position="154"/>
    </location>
    <ligand>
        <name>substrate</name>
    </ligand>
</feature>
<comment type="similarity">
    <text evidence="2">Belongs to the tyrosyl-DNA phosphodiesterase family.</text>
</comment>
<evidence type="ECO:0000256" key="1">
    <source>
        <dbReference type="ARBA" id="ARBA00004123"/>
    </source>
</evidence>
<dbReference type="InterPro" id="IPR010347">
    <property type="entry name" value="Tdp1"/>
</dbReference>
<evidence type="ECO:0000256" key="10">
    <source>
        <dbReference type="SAM" id="MobiDB-lite"/>
    </source>
</evidence>
<evidence type="ECO:0000256" key="5">
    <source>
        <dbReference type="ARBA" id="ARBA00022801"/>
    </source>
</evidence>